<gene>
    <name evidence="1" type="ORF">KK1_025580</name>
</gene>
<dbReference type="PANTHER" id="PTHR11439">
    <property type="entry name" value="GAG-POL-RELATED RETROTRANSPOSON"/>
    <property type="match status" value="1"/>
</dbReference>
<sequence length="92" mass="10686">MESTPMFQKLKLCKEDGAEKINETDFRSLVGCLMYLTATRLNILQVVSLLSRFIHHASEVHLQAAKRVLRYVKGSRMFSWASSKKTMWHNQL</sequence>
<dbReference type="EMBL" id="KQ483423">
    <property type="protein sequence ID" value="KYP52460.1"/>
    <property type="molecule type" value="Genomic_DNA"/>
</dbReference>
<organism evidence="1 2">
    <name type="scientific">Cajanus cajan</name>
    <name type="common">Pigeon pea</name>
    <name type="synonym">Cajanus indicus</name>
    <dbReference type="NCBI Taxonomy" id="3821"/>
    <lineage>
        <taxon>Eukaryota</taxon>
        <taxon>Viridiplantae</taxon>
        <taxon>Streptophyta</taxon>
        <taxon>Embryophyta</taxon>
        <taxon>Tracheophyta</taxon>
        <taxon>Spermatophyta</taxon>
        <taxon>Magnoliopsida</taxon>
        <taxon>eudicotyledons</taxon>
        <taxon>Gunneridae</taxon>
        <taxon>Pentapetalae</taxon>
        <taxon>rosids</taxon>
        <taxon>fabids</taxon>
        <taxon>Fabales</taxon>
        <taxon>Fabaceae</taxon>
        <taxon>Papilionoideae</taxon>
        <taxon>50 kb inversion clade</taxon>
        <taxon>NPAAA clade</taxon>
        <taxon>indigoferoid/millettioid clade</taxon>
        <taxon>Phaseoleae</taxon>
        <taxon>Cajanus</taxon>
    </lineage>
</organism>
<dbReference type="OMA" id="NSDHERV"/>
<dbReference type="STRING" id="3821.A0A151SCB8"/>
<dbReference type="AlphaFoldDB" id="A0A151SCB8"/>
<reference evidence="1" key="1">
    <citation type="journal article" date="2012" name="Nat. Biotechnol.">
        <title>Draft genome sequence of pigeonpea (Cajanus cajan), an orphan legume crop of resource-poor farmers.</title>
        <authorList>
            <person name="Varshney R.K."/>
            <person name="Chen W."/>
            <person name="Li Y."/>
            <person name="Bharti A.K."/>
            <person name="Saxena R.K."/>
            <person name="Schlueter J.A."/>
            <person name="Donoghue M.T."/>
            <person name="Azam S."/>
            <person name="Fan G."/>
            <person name="Whaley A.M."/>
            <person name="Farmer A.D."/>
            <person name="Sheridan J."/>
            <person name="Iwata A."/>
            <person name="Tuteja R."/>
            <person name="Penmetsa R.V."/>
            <person name="Wu W."/>
            <person name="Upadhyaya H.D."/>
            <person name="Yang S.P."/>
            <person name="Shah T."/>
            <person name="Saxena K.B."/>
            <person name="Michael T."/>
            <person name="McCombie W.R."/>
            <person name="Yang B."/>
            <person name="Zhang G."/>
            <person name="Yang H."/>
            <person name="Wang J."/>
            <person name="Spillane C."/>
            <person name="Cook D.R."/>
            <person name="May G.D."/>
            <person name="Xu X."/>
            <person name="Jackson S.A."/>
        </authorList>
    </citation>
    <scope>NUCLEOTIDE SEQUENCE [LARGE SCALE GENOMIC DNA]</scope>
</reference>
<keyword evidence="2" id="KW-1185">Reference proteome</keyword>
<evidence type="ECO:0000313" key="1">
    <source>
        <dbReference type="EMBL" id="KYP52460.1"/>
    </source>
</evidence>
<dbReference type="Gramene" id="C.cajan_24908.t">
    <property type="protein sequence ID" value="C.cajan_24908.t.cds1"/>
    <property type="gene ID" value="C.cajan_24908"/>
</dbReference>
<dbReference type="PANTHER" id="PTHR11439:SF503">
    <property type="entry name" value="CYSTEINE-RICH RLK (RECEPTOR-LIKE PROTEIN KINASE) 8"/>
    <property type="match status" value="1"/>
</dbReference>
<name>A0A151SCB8_CAJCA</name>
<evidence type="ECO:0008006" key="3">
    <source>
        <dbReference type="Google" id="ProtNLM"/>
    </source>
</evidence>
<dbReference type="Proteomes" id="UP000075243">
    <property type="component" value="Unassembled WGS sequence"/>
</dbReference>
<protein>
    <recommendedName>
        <fullName evidence="3">Retrovirus-related Pol polyprotein from transposon TNT 1-94</fullName>
    </recommendedName>
</protein>
<accession>A0A151SCB8</accession>
<proteinExistence type="predicted"/>
<evidence type="ECO:0000313" key="2">
    <source>
        <dbReference type="Proteomes" id="UP000075243"/>
    </source>
</evidence>